<keyword evidence="7" id="KW-0560">Oxidoreductase</keyword>
<dbReference type="Gene3D" id="3.30.70.20">
    <property type="match status" value="1"/>
</dbReference>
<dbReference type="Pfam" id="PF07992">
    <property type="entry name" value="Pyr_redox_2"/>
    <property type="match status" value="1"/>
</dbReference>
<evidence type="ECO:0000256" key="9">
    <source>
        <dbReference type="ARBA" id="ARBA00023014"/>
    </source>
</evidence>
<proteinExistence type="predicted"/>
<dbReference type="InterPro" id="IPR017896">
    <property type="entry name" value="4Fe4S_Fe-S-bd"/>
</dbReference>
<reference evidence="12 13" key="1">
    <citation type="submission" date="2019-10" db="EMBL/GenBank/DDBJ databases">
        <title>Georgenia wutianyii sp. nov. and Georgenia yuyongxinii sp. nov. isolated from plateau pika (Ochotona curzoniae) in the Qinghai-Tibet plateau of China.</title>
        <authorList>
            <person name="Tian Z."/>
        </authorList>
    </citation>
    <scope>NUCLEOTIDE SEQUENCE [LARGE SCALE GENOMIC DNA]</scope>
    <source>
        <strain evidence="12 13">JCM 15130</strain>
    </source>
</reference>
<evidence type="ECO:0000259" key="11">
    <source>
        <dbReference type="PROSITE" id="PS51379"/>
    </source>
</evidence>
<evidence type="ECO:0000313" key="12">
    <source>
        <dbReference type="EMBL" id="MPV88466.1"/>
    </source>
</evidence>
<dbReference type="PRINTS" id="PR00419">
    <property type="entry name" value="ADXRDTASE"/>
</dbReference>
<evidence type="ECO:0000256" key="5">
    <source>
        <dbReference type="ARBA" id="ARBA00022827"/>
    </source>
</evidence>
<evidence type="ECO:0000256" key="7">
    <source>
        <dbReference type="ARBA" id="ARBA00023002"/>
    </source>
</evidence>
<feature type="domain" description="4Fe-4S ferredoxin-type" evidence="11">
    <location>
        <begin position="1"/>
        <end position="29"/>
    </location>
</feature>
<keyword evidence="3" id="KW-0285">Flavoprotein</keyword>
<dbReference type="GO" id="GO:0051536">
    <property type="term" value="F:iron-sulfur cluster binding"/>
    <property type="evidence" value="ECO:0007669"/>
    <property type="project" value="UniProtKB-KW"/>
</dbReference>
<comment type="catalytic activity">
    <reaction evidence="10">
        <text>2 reduced [2Fe-2S]-[ferredoxin] + NADP(+) + H(+) = 2 oxidized [2Fe-2S]-[ferredoxin] + NADPH</text>
        <dbReference type="Rhea" id="RHEA:20125"/>
        <dbReference type="Rhea" id="RHEA-COMP:10000"/>
        <dbReference type="Rhea" id="RHEA-COMP:10001"/>
        <dbReference type="ChEBI" id="CHEBI:15378"/>
        <dbReference type="ChEBI" id="CHEBI:33737"/>
        <dbReference type="ChEBI" id="CHEBI:33738"/>
        <dbReference type="ChEBI" id="CHEBI:57783"/>
        <dbReference type="ChEBI" id="CHEBI:58349"/>
        <dbReference type="EC" id="1.18.1.2"/>
    </reaction>
</comment>
<evidence type="ECO:0000256" key="4">
    <source>
        <dbReference type="ARBA" id="ARBA00022723"/>
    </source>
</evidence>
<accession>A0A7J9UV25</accession>
<dbReference type="Proteomes" id="UP000429644">
    <property type="component" value="Unassembled WGS sequence"/>
</dbReference>
<keyword evidence="13" id="KW-1185">Reference proteome</keyword>
<dbReference type="CDD" id="cd04410">
    <property type="entry name" value="DMSOR_beta-like"/>
    <property type="match status" value="1"/>
</dbReference>
<name>A0A7J9UV25_9MICO</name>
<dbReference type="InterPro" id="IPR055275">
    <property type="entry name" value="Ferredox_Rdtase"/>
</dbReference>
<evidence type="ECO:0000256" key="2">
    <source>
        <dbReference type="ARBA" id="ARBA00013223"/>
    </source>
</evidence>
<evidence type="ECO:0000256" key="6">
    <source>
        <dbReference type="ARBA" id="ARBA00022857"/>
    </source>
</evidence>
<keyword evidence="9" id="KW-0411">Iron-sulfur</keyword>
<organism evidence="12 13">
    <name type="scientific">Georgenia ruanii</name>
    <dbReference type="NCBI Taxonomy" id="348442"/>
    <lineage>
        <taxon>Bacteria</taxon>
        <taxon>Bacillati</taxon>
        <taxon>Actinomycetota</taxon>
        <taxon>Actinomycetes</taxon>
        <taxon>Micrococcales</taxon>
        <taxon>Bogoriellaceae</taxon>
        <taxon>Georgenia</taxon>
    </lineage>
</organism>
<gene>
    <name evidence="12" type="ORF">GB882_07285</name>
</gene>
<dbReference type="SUPFAM" id="SSF54862">
    <property type="entry name" value="4Fe-4S ferredoxins"/>
    <property type="match status" value="1"/>
</dbReference>
<evidence type="ECO:0000256" key="1">
    <source>
        <dbReference type="ARBA" id="ARBA00001974"/>
    </source>
</evidence>
<protein>
    <recommendedName>
        <fullName evidence="2">ferredoxin--NADP(+) reductase</fullName>
        <ecNumber evidence="2">1.18.1.2</ecNumber>
    </recommendedName>
</protein>
<dbReference type="InterPro" id="IPR017900">
    <property type="entry name" value="4Fe4S_Fe_S_CS"/>
</dbReference>
<sequence length="570" mass="61409">MTYVITQNCCNDASCVAVCPVNCIHPTPDEPGYKTAEMLYIDPDVCIDCGACLDACPVSAIEPDFDLPSDLLPYIDLNAQYYRHPTHLGYPQVPAKAGRPSREWPGSEQLRVAIVGSGPAASYAAEELLSQRGLTVHVDMFERLTAPWGLVRFGVAPDHQETKATADDFARTARRKNFRLFLDVEVGKTLTHDDLAARYHAVIYAVGAMGDRQLGIPGEDLPGSHSATEFVAWYNGHPDYADRTFDLSGERAVVIGNGNVALDVARVLLSDVDDLRRTDIADHALEQLAASRIREVVVVGRRGPAQAAFTTPELLGLAGTTGLDIQVAPDEVSIDEATRQWSVGREESMALYKARMIAELGSATPTASRRASLRFLLSPTEIIGDERVEGVRFMRNSQTFEDGAVVAHAAERAEELSCGLVLRSVGYRGAAMPGLPFDESRAVLPNVGGRVVQAVGSHEPVNGVYATGWIKRGPSGVIGTNKQCAKETVDALLEDWVNGSLFVSAPDRDVIDLIPDHLDLAGWNAIDDHERRTGRPLSRPRVKLVKRAEMLRVAAAAATAAAAAAAGSNA</sequence>
<comment type="cofactor">
    <cofactor evidence="1">
        <name>FAD</name>
        <dbReference type="ChEBI" id="CHEBI:57692"/>
    </cofactor>
</comment>
<evidence type="ECO:0000256" key="3">
    <source>
        <dbReference type="ARBA" id="ARBA00022630"/>
    </source>
</evidence>
<dbReference type="InterPro" id="IPR036188">
    <property type="entry name" value="FAD/NAD-bd_sf"/>
</dbReference>
<dbReference type="Gene3D" id="3.50.50.60">
    <property type="entry name" value="FAD/NAD(P)-binding domain"/>
    <property type="match status" value="1"/>
</dbReference>
<dbReference type="SUPFAM" id="SSF51971">
    <property type="entry name" value="Nucleotide-binding domain"/>
    <property type="match status" value="1"/>
</dbReference>
<keyword evidence="6" id="KW-0521">NADP</keyword>
<evidence type="ECO:0000256" key="8">
    <source>
        <dbReference type="ARBA" id="ARBA00023004"/>
    </source>
</evidence>
<dbReference type="EMBL" id="WHPD01001586">
    <property type="protein sequence ID" value="MPV88466.1"/>
    <property type="molecule type" value="Genomic_DNA"/>
</dbReference>
<dbReference type="GO" id="GO:0046872">
    <property type="term" value="F:metal ion binding"/>
    <property type="evidence" value="ECO:0007669"/>
    <property type="project" value="UniProtKB-KW"/>
</dbReference>
<keyword evidence="8" id="KW-0408">Iron</keyword>
<dbReference type="GO" id="GO:0004324">
    <property type="term" value="F:ferredoxin-NADP+ reductase activity"/>
    <property type="evidence" value="ECO:0007669"/>
    <property type="project" value="UniProtKB-EC"/>
</dbReference>
<dbReference type="Gene3D" id="3.40.50.720">
    <property type="entry name" value="NAD(P)-binding Rossmann-like Domain"/>
    <property type="match status" value="1"/>
</dbReference>
<dbReference type="AlphaFoldDB" id="A0A7J9UV25"/>
<keyword evidence="4" id="KW-0479">Metal-binding</keyword>
<dbReference type="PANTHER" id="PTHR48467:SF1">
    <property type="entry name" value="GLUTAMATE SYNTHASE 1 [NADH], CHLOROPLASTIC-LIKE"/>
    <property type="match status" value="1"/>
</dbReference>
<comment type="caution">
    <text evidence="12">The sequence shown here is derived from an EMBL/GenBank/DDBJ whole genome shotgun (WGS) entry which is preliminary data.</text>
</comment>
<dbReference type="PROSITE" id="PS00198">
    <property type="entry name" value="4FE4S_FER_1"/>
    <property type="match status" value="1"/>
</dbReference>
<dbReference type="InterPro" id="IPR023753">
    <property type="entry name" value="FAD/NAD-binding_dom"/>
</dbReference>
<dbReference type="PROSITE" id="PS51379">
    <property type="entry name" value="4FE4S_FER_2"/>
    <property type="match status" value="2"/>
</dbReference>
<feature type="domain" description="4Fe-4S ferredoxin-type" evidence="11">
    <location>
        <begin position="37"/>
        <end position="66"/>
    </location>
</feature>
<dbReference type="Pfam" id="PF00037">
    <property type="entry name" value="Fer4"/>
    <property type="match status" value="1"/>
</dbReference>
<dbReference type="OrthoDB" id="289202at2"/>
<dbReference type="PANTHER" id="PTHR48467">
    <property type="entry name" value="GLUTAMATE SYNTHASE 1 [NADH], CHLOROPLASTIC-LIKE"/>
    <property type="match status" value="1"/>
</dbReference>
<evidence type="ECO:0000256" key="10">
    <source>
        <dbReference type="ARBA" id="ARBA00047776"/>
    </source>
</evidence>
<evidence type="ECO:0000313" key="13">
    <source>
        <dbReference type="Proteomes" id="UP000429644"/>
    </source>
</evidence>
<dbReference type="EC" id="1.18.1.2" evidence="2"/>
<dbReference type="RefSeq" id="WP_152231133.1">
    <property type="nucleotide sequence ID" value="NZ_BAAAOT010000011.1"/>
</dbReference>
<keyword evidence="5" id="KW-0274">FAD</keyword>